<dbReference type="PANTHER" id="PTHR11669:SF8">
    <property type="entry name" value="DNA POLYMERASE III SUBUNIT DELTA"/>
    <property type="match status" value="1"/>
</dbReference>
<protein>
    <submittedName>
        <fullName evidence="1">DNA polymerase III subunit delta</fullName>
        <ecNumber evidence="1">2.7.7.7</ecNumber>
    </submittedName>
</protein>
<name>A0ABR9XPY4_9CHLB</name>
<sequence>MSWDRIIGHALQKSILRNAHTADRLSHAYLFTGPAGSGKETVAFELARLLKCREVSDSARQDACGTCENCRRIDDMLHPDVEYIFPVESLLLERIDPGKTENKRLSEARARYDELLERKKKNPYFTPFMERSMGILSEQISELQQKASFMPSGGGKKIFIISQAEKLNPSAANKLLKLLEEPPAHVLFILVSSRPENILPTIRSRCQVLKFSRVATADIERWIQDTCPDIDEQARRIIVSTSRGNLERVLDAVHHRLDGEEPADIALRSRAIQLLRLILSPKRLQETLGELEDMSRNLSRQDIVTMLSALLLFFQDVNRRRIDPSWSDLNNPDMETPVTRFVANFPAADFMAVSSVTEQTIHALRRNANPMLTLSGFSIELKRHLTGVR</sequence>
<comment type="caution">
    <text evidence="1">The sequence shown here is derived from an EMBL/GenBank/DDBJ whole genome shotgun (WGS) entry which is preliminary data.</text>
</comment>
<evidence type="ECO:0000313" key="2">
    <source>
        <dbReference type="Proteomes" id="UP000619838"/>
    </source>
</evidence>
<dbReference type="EC" id="2.7.7.7" evidence="1"/>
<dbReference type="InterPro" id="IPR050238">
    <property type="entry name" value="DNA_Rep/Repair_Clamp_Loader"/>
</dbReference>
<dbReference type="Pfam" id="PF13177">
    <property type="entry name" value="DNA_pol3_delta2"/>
    <property type="match status" value="1"/>
</dbReference>
<keyword evidence="1" id="KW-0808">Transferase</keyword>
<dbReference type="RefSeq" id="WP_175187291.1">
    <property type="nucleotide sequence ID" value="NZ_JABVZQ010000006.1"/>
</dbReference>
<dbReference type="InterPro" id="IPR027417">
    <property type="entry name" value="P-loop_NTPase"/>
</dbReference>
<accession>A0ABR9XPY4</accession>
<keyword evidence="1" id="KW-0548">Nucleotidyltransferase</keyword>
<proteinExistence type="predicted"/>
<dbReference type="EMBL" id="JADGII010000003">
    <property type="protein sequence ID" value="MBF0636087.1"/>
    <property type="molecule type" value="Genomic_DNA"/>
</dbReference>
<reference evidence="1 2" key="1">
    <citation type="journal article" date="2020" name="Microorganisms">
        <title>Simultaneous Genome Sequencing of Prosthecochloris ethylica and Desulfuromonas acetoxidans within a Syntrophic Mixture Reveals Unique Pili and Protein Interactions.</title>
        <authorList>
            <person name="Kyndt J.A."/>
            <person name="Van Beeumen J.J."/>
            <person name="Meyer T.E."/>
        </authorList>
    </citation>
    <scope>NUCLEOTIDE SEQUENCE [LARGE SCALE GENOMIC DNA]</scope>
    <source>
        <strain evidence="1 2">N3</strain>
    </source>
</reference>
<dbReference type="InterPro" id="IPR004622">
    <property type="entry name" value="DNA_pol_HolB"/>
</dbReference>
<dbReference type="GO" id="GO:0003887">
    <property type="term" value="F:DNA-directed DNA polymerase activity"/>
    <property type="evidence" value="ECO:0007669"/>
    <property type="project" value="UniProtKB-EC"/>
</dbReference>
<dbReference type="Gene3D" id="3.40.50.300">
    <property type="entry name" value="P-loop containing nucleotide triphosphate hydrolases"/>
    <property type="match status" value="1"/>
</dbReference>
<dbReference type="NCBIfam" id="TIGR00678">
    <property type="entry name" value="holB"/>
    <property type="match status" value="1"/>
</dbReference>
<dbReference type="SUPFAM" id="SSF52540">
    <property type="entry name" value="P-loop containing nucleoside triphosphate hydrolases"/>
    <property type="match status" value="1"/>
</dbReference>
<keyword evidence="2" id="KW-1185">Reference proteome</keyword>
<organism evidence="1 2">
    <name type="scientific">Prosthecochloris ethylica</name>
    <dbReference type="NCBI Taxonomy" id="2743976"/>
    <lineage>
        <taxon>Bacteria</taxon>
        <taxon>Pseudomonadati</taxon>
        <taxon>Chlorobiota</taxon>
        <taxon>Chlorobiia</taxon>
        <taxon>Chlorobiales</taxon>
        <taxon>Chlorobiaceae</taxon>
        <taxon>Prosthecochloris</taxon>
    </lineage>
</organism>
<gene>
    <name evidence="1" type="primary">holB</name>
    <name evidence="1" type="ORF">INT08_02675</name>
</gene>
<dbReference type="PANTHER" id="PTHR11669">
    <property type="entry name" value="REPLICATION FACTOR C / DNA POLYMERASE III GAMMA-TAU SUBUNIT"/>
    <property type="match status" value="1"/>
</dbReference>
<evidence type="ECO:0000313" key="1">
    <source>
        <dbReference type="EMBL" id="MBF0636087.1"/>
    </source>
</evidence>
<dbReference type="Proteomes" id="UP000619838">
    <property type="component" value="Unassembled WGS sequence"/>
</dbReference>